<dbReference type="AlphaFoldDB" id="A0A1Z5K6K0"/>
<dbReference type="SUPFAM" id="SSF53448">
    <property type="entry name" value="Nucleotide-diphospho-sugar transferases"/>
    <property type="match status" value="1"/>
</dbReference>
<accession>A0A1Z5K6K0</accession>
<dbReference type="InterPro" id="IPR050587">
    <property type="entry name" value="GNT1/Glycosyltrans_8"/>
</dbReference>
<evidence type="ECO:0000313" key="1">
    <source>
        <dbReference type="EMBL" id="GAX21568.1"/>
    </source>
</evidence>
<evidence type="ECO:0000313" key="2">
    <source>
        <dbReference type="Proteomes" id="UP000198406"/>
    </source>
</evidence>
<gene>
    <name evidence="1" type="ORF">FisN_6Hh463</name>
</gene>
<dbReference type="PANTHER" id="PTHR11183">
    <property type="entry name" value="GLYCOGENIN SUBFAMILY MEMBER"/>
    <property type="match status" value="1"/>
</dbReference>
<sequence>MNELRISSDHSKHSESAEISPKFAYVFVIGGCDPTNRASYQNYLFNIAISARILKRLGSQADVVALFQMSQKAKERQLPKDDLELLHAQNVTVYYIPQQLTGRESFYRTTLDKFRILGLTQYEKVILMDGDFLPLCNLDFFFTHDTFQEIVVMEGLYEPFNAGFFMVKTGMSRLQEIQEIIERREREALNLTYPYFDLKMGWGHDFIDDPWVSYRQSGTNWTFEFAFSDQGLLYYYAKYHQKSYSLLNRRGGVTHYGPNGDTVQMIGSNDRSLTQYSSVAEPVAMMLNAKTRRHPFPLRCMLHFTGTTKPWLGGGAPKDCCTNETKFKSGKHYWMYELHELMEELNRDIDLKTYWDPLKANHRPALGLFATSDQALHAQTNLLTALLPINS</sequence>
<dbReference type="OrthoDB" id="202844at2759"/>
<evidence type="ECO:0008006" key="3">
    <source>
        <dbReference type="Google" id="ProtNLM"/>
    </source>
</evidence>
<dbReference type="InParanoid" id="A0A1Z5K6K0"/>
<dbReference type="EMBL" id="BDSP01000169">
    <property type="protein sequence ID" value="GAX21568.1"/>
    <property type="molecule type" value="Genomic_DNA"/>
</dbReference>
<keyword evidence="2" id="KW-1185">Reference proteome</keyword>
<proteinExistence type="predicted"/>
<organism evidence="1 2">
    <name type="scientific">Fistulifera solaris</name>
    <name type="common">Oleaginous diatom</name>
    <dbReference type="NCBI Taxonomy" id="1519565"/>
    <lineage>
        <taxon>Eukaryota</taxon>
        <taxon>Sar</taxon>
        <taxon>Stramenopiles</taxon>
        <taxon>Ochrophyta</taxon>
        <taxon>Bacillariophyta</taxon>
        <taxon>Bacillariophyceae</taxon>
        <taxon>Bacillariophycidae</taxon>
        <taxon>Naviculales</taxon>
        <taxon>Naviculaceae</taxon>
        <taxon>Fistulifera</taxon>
    </lineage>
</organism>
<dbReference type="Proteomes" id="UP000198406">
    <property type="component" value="Unassembled WGS sequence"/>
</dbReference>
<dbReference type="Gene3D" id="3.90.550.10">
    <property type="entry name" value="Spore Coat Polysaccharide Biosynthesis Protein SpsA, Chain A"/>
    <property type="match status" value="1"/>
</dbReference>
<reference evidence="1 2" key="1">
    <citation type="journal article" date="2015" name="Plant Cell">
        <title>Oil accumulation by the oleaginous diatom Fistulifera solaris as revealed by the genome and transcriptome.</title>
        <authorList>
            <person name="Tanaka T."/>
            <person name="Maeda Y."/>
            <person name="Veluchamy A."/>
            <person name="Tanaka M."/>
            <person name="Abida H."/>
            <person name="Marechal E."/>
            <person name="Bowler C."/>
            <person name="Muto M."/>
            <person name="Sunaga Y."/>
            <person name="Tanaka M."/>
            <person name="Yoshino T."/>
            <person name="Taniguchi T."/>
            <person name="Fukuda Y."/>
            <person name="Nemoto M."/>
            <person name="Matsumoto M."/>
            <person name="Wong P.S."/>
            <person name="Aburatani S."/>
            <person name="Fujibuchi W."/>
        </authorList>
    </citation>
    <scope>NUCLEOTIDE SEQUENCE [LARGE SCALE GENOMIC DNA]</scope>
    <source>
        <strain evidence="1 2">JPCC DA0580</strain>
    </source>
</reference>
<comment type="caution">
    <text evidence="1">The sequence shown here is derived from an EMBL/GenBank/DDBJ whole genome shotgun (WGS) entry which is preliminary data.</text>
</comment>
<protein>
    <recommendedName>
        <fullName evidence="3">Glycogenin glucosyltransferase</fullName>
    </recommendedName>
</protein>
<dbReference type="InterPro" id="IPR029044">
    <property type="entry name" value="Nucleotide-diphossugar_trans"/>
</dbReference>
<name>A0A1Z5K6K0_FISSO</name>